<reference evidence="3 4" key="1">
    <citation type="submission" date="2024-10" db="EMBL/GenBank/DDBJ databases">
        <authorList>
            <person name="Riesco R."/>
        </authorList>
    </citation>
    <scope>NUCLEOTIDE SEQUENCE [LARGE SCALE GENOMIC DNA]</scope>
    <source>
        <strain evidence="1 3">NCIMB 15449</strain>
        <strain evidence="2 4">NCIMB 15450</strain>
    </source>
</reference>
<dbReference type="Proteomes" id="UP001609219">
    <property type="component" value="Unassembled WGS sequence"/>
</dbReference>
<evidence type="ECO:0000313" key="1">
    <source>
        <dbReference type="EMBL" id="MFH5208086.1"/>
    </source>
</evidence>
<protein>
    <submittedName>
        <fullName evidence="2">Uncharacterized protein</fullName>
    </submittedName>
</protein>
<evidence type="ECO:0000313" key="4">
    <source>
        <dbReference type="Proteomes" id="UP001609219"/>
    </source>
</evidence>
<sequence>MDKYDDITIDLIGGKALDRLLTLNDEILSWECGLQPRERVFCDTAQITEEHSDMGVPSGRFTLRASNPRSGEIFNLPVTPEIFPLRIRRWAGQKPRI</sequence>
<comment type="caution">
    <text evidence="2">The sequence shown here is derived from an EMBL/GenBank/DDBJ whole genome shotgun (WGS) entry which is preliminary data.</text>
</comment>
<dbReference type="EMBL" id="JBIMSN010000181">
    <property type="protein sequence ID" value="MFH5232964.1"/>
    <property type="molecule type" value="Genomic_DNA"/>
</dbReference>
<gene>
    <name evidence="1" type="ORF">ACHIPZ_07655</name>
    <name evidence="2" type="ORF">ACHIRB_31015</name>
</gene>
<evidence type="ECO:0000313" key="2">
    <source>
        <dbReference type="EMBL" id="MFH5232964.1"/>
    </source>
</evidence>
<keyword evidence="4" id="KW-1185">Reference proteome</keyword>
<evidence type="ECO:0000313" key="3">
    <source>
        <dbReference type="Proteomes" id="UP001609175"/>
    </source>
</evidence>
<dbReference type="Proteomes" id="UP001609175">
    <property type="component" value="Unassembled WGS sequence"/>
</dbReference>
<organism evidence="2 4">
    <name type="scientific">Antrihabitans spumae</name>
    <dbReference type="NCBI Taxonomy" id="3373370"/>
    <lineage>
        <taxon>Bacteria</taxon>
        <taxon>Bacillati</taxon>
        <taxon>Actinomycetota</taxon>
        <taxon>Actinomycetes</taxon>
        <taxon>Mycobacteriales</taxon>
        <taxon>Nocardiaceae</taxon>
        <taxon>Antrihabitans</taxon>
    </lineage>
</organism>
<name>A0ABW7KCV2_9NOCA</name>
<dbReference type="EMBL" id="JBIMSO010000035">
    <property type="protein sequence ID" value="MFH5208086.1"/>
    <property type="molecule type" value="Genomic_DNA"/>
</dbReference>
<proteinExistence type="predicted"/>
<dbReference type="RefSeq" id="WP_395113516.1">
    <property type="nucleotide sequence ID" value="NZ_JBIMSN010000181.1"/>
</dbReference>
<accession>A0ABW7KCV2</accession>